<dbReference type="Pfam" id="PF07571">
    <property type="entry name" value="TAF6_C"/>
    <property type="match status" value="1"/>
</dbReference>
<dbReference type="CDD" id="cd22931">
    <property type="entry name" value="HFD_TAF6"/>
    <property type="match status" value="1"/>
</dbReference>
<comment type="similarity">
    <text evidence="2">Belongs to the TAF6 family.</text>
</comment>
<dbReference type="GO" id="GO:0051123">
    <property type="term" value="P:RNA polymerase II preinitiation complex assembly"/>
    <property type="evidence" value="ECO:0007669"/>
    <property type="project" value="TreeGrafter"/>
</dbReference>
<evidence type="ECO:0000256" key="1">
    <source>
        <dbReference type="ARBA" id="ARBA00004123"/>
    </source>
</evidence>
<keyword evidence="3" id="KW-0805">Transcription regulation</keyword>
<reference evidence="8 9" key="1">
    <citation type="submission" date="2023-11" db="EMBL/GenBank/DDBJ databases">
        <title>Halocaridina rubra genome assembly.</title>
        <authorList>
            <person name="Smith C."/>
        </authorList>
    </citation>
    <scope>NUCLEOTIDE SEQUENCE [LARGE SCALE GENOMIC DNA]</scope>
    <source>
        <strain evidence="8">EP-1</strain>
        <tissue evidence="8">Whole</tissue>
    </source>
</reference>
<accession>A0AAN9A3F6</accession>
<dbReference type="GO" id="GO:0046695">
    <property type="term" value="C:SLIK (SAGA-like) complex"/>
    <property type="evidence" value="ECO:0007669"/>
    <property type="project" value="InterPro"/>
</dbReference>
<dbReference type="FunFam" id="1.10.20.10:FF:000030">
    <property type="entry name" value="Transcription initiation factor TFIID subunit 6"/>
    <property type="match status" value="1"/>
</dbReference>
<protein>
    <recommendedName>
        <fullName evidence="6">Transcription initiation factor TFIID subunit 6</fullName>
    </recommendedName>
</protein>
<evidence type="ECO:0000256" key="5">
    <source>
        <dbReference type="ARBA" id="ARBA00023242"/>
    </source>
</evidence>
<dbReference type="GO" id="GO:0016251">
    <property type="term" value="F:RNA polymerase II general transcription initiation factor activity"/>
    <property type="evidence" value="ECO:0007669"/>
    <property type="project" value="InterPro"/>
</dbReference>
<evidence type="ECO:0000313" key="9">
    <source>
        <dbReference type="Proteomes" id="UP001381693"/>
    </source>
</evidence>
<feature type="domain" description="TATA box binding protein associated factor (TAF) histone-like fold" evidence="7">
    <location>
        <begin position="10"/>
        <end position="74"/>
    </location>
</feature>
<dbReference type="SUPFAM" id="SSF48371">
    <property type="entry name" value="ARM repeat"/>
    <property type="match status" value="1"/>
</dbReference>
<dbReference type="CDD" id="cd08050">
    <property type="entry name" value="TAF6C"/>
    <property type="match status" value="1"/>
</dbReference>
<evidence type="ECO:0000256" key="6">
    <source>
        <dbReference type="ARBA" id="ARBA00040091"/>
    </source>
</evidence>
<dbReference type="InterPro" id="IPR046344">
    <property type="entry name" value="TAF6_C_sf"/>
</dbReference>
<dbReference type="SUPFAM" id="SSF47113">
    <property type="entry name" value="Histone-fold"/>
    <property type="match status" value="1"/>
</dbReference>
<evidence type="ECO:0000256" key="3">
    <source>
        <dbReference type="ARBA" id="ARBA00023015"/>
    </source>
</evidence>
<dbReference type="GO" id="GO:0005669">
    <property type="term" value="C:transcription factor TFIID complex"/>
    <property type="evidence" value="ECO:0007669"/>
    <property type="project" value="InterPro"/>
</dbReference>
<dbReference type="EMBL" id="JAXCGZ010015163">
    <property type="protein sequence ID" value="KAK7071035.1"/>
    <property type="molecule type" value="Genomic_DNA"/>
</dbReference>
<keyword evidence="9" id="KW-1185">Reference proteome</keyword>
<name>A0AAN9A3F6_HALRR</name>
<dbReference type="InterPro" id="IPR009072">
    <property type="entry name" value="Histone-fold"/>
</dbReference>
<dbReference type="FunFam" id="1.25.40.770:FF:000001">
    <property type="entry name" value="Transcription initiation factor TFIID subunit 6"/>
    <property type="match status" value="1"/>
</dbReference>
<dbReference type="InterPro" id="IPR004823">
    <property type="entry name" value="TAF_TATA-bd_Histone-like_dom"/>
</dbReference>
<dbReference type="GO" id="GO:0046982">
    <property type="term" value="F:protein heterodimerization activity"/>
    <property type="evidence" value="ECO:0007669"/>
    <property type="project" value="InterPro"/>
</dbReference>
<dbReference type="InterPro" id="IPR016024">
    <property type="entry name" value="ARM-type_fold"/>
</dbReference>
<proteinExistence type="inferred from homology"/>
<dbReference type="Gene3D" id="1.10.20.10">
    <property type="entry name" value="Histone, subunit A"/>
    <property type="match status" value="1"/>
</dbReference>
<dbReference type="InterPro" id="IPR037796">
    <property type="entry name" value="TAF6"/>
</dbReference>
<comment type="subcellular location">
    <subcellularLocation>
        <location evidence="1">Nucleus</location>
    </subcellularLocation>
</comment>
<keyword evidence="4" id="KW-0804">Transcription</keyword>
<dbReference type="AlphaFoldDB" id="A0AAN9A3F6"/>
<dbReference type="Proteomes" id="UP001381693">
    <property type="component" value="Unassembled WGS sequence"/>
</dbReference>
<gene>
    <name evidence="8" type="primary">TAF6</name>
    <name evidence="8" type="ORF">SK128_021024</name>
</gene>
<dbReference type="PANTHER" id="PTHR10221:SF9">
    <property type="entry name" value="TRANSCRIPTION INITIATION FACTOR TFIID SUBUNIT 6"/>
    <property type="match status" value="1"/>
</dbReference>
<dbReference type="GO" id="GO:0003713">
    <property type="term" value="F:transcription coactivator activity"/>
    <property type="evidence" value="ECO:0007669"/>
    <property type="project" value="TreeGrafter"/>
</dbReference>
<sequence>MSEDILLSSLTFPTESVKVIAESIGISPLGDDVSKELAEEATFRLKVLIQDGMKFMHHGKRKRFCTSDFDHVLKMKNVEPLYGLHSIEHIPFRFASGGGRELHFIEDKELEINDMVSAPTPRLPLQIAIKPHWLAIEGIQPTIPENPPPINKDTQKKDAVDPAAKLSAQDTKDQKHIHGRGMKSIETVKVKQLATHELSAEQQLYYKEITEACVGSDEPKRGEALHSLAFDPGLHQMVPRLCTFIAEGIRVNVVQKNLALLIYLMRMAKALLDNQTLYLEKYMHELVPSVMTCIVSRQLCMKPDMDNHWALRDFAARLISQICKNYNTTTNGLQTRITRVFSRCLNTDRTPLSSVYGAVAGLSELGSEVAKVFVLPKLRALSDKIEQCMEGTNAYDKNAAAHIKGLLLKTVAPVLKTLRNPPDSVADYKMEFGYLGPQLQMAVVKARQAPPPPTTTLAAPIRAIAPTATRIIQQGTMSSMGGIGPRTVVVNKPSSSGMSSQQPGQKVIIMTSRPATPSQTVTTETVGGVVKTSVVSAGSSGASNLTTVTVNPSTLGGSIAGQISQAALASSTISQGGSQKPTKYLVVTGSNGPIKTEVKEETEPNLQPPMDIS</sequence>
<comment type="caution">
    <text evidence="8">The sequence shown here is derived from an EMBL/GenBank/DDBJ whole genome shotgun (WGS) entry which is preliminary data.</text>
</comment>
<dbReference type="GO" id="GO:0000124">
    <property type="term" value="C:SAGA complex"/>
    <property type="evidence" value="ECO:0007669"/>
    <property type="project" value="InterPro"/>
</dbReference>
<evidence type="ECO:0000313" key="8">
    <source>
        <dbReference type="EMBL" id="KAK7071035.1"/>
    </source>
</evidence>
<keyword evidence="5" id="KW-0539">Nucleus</keyword>
<evidence type="ECO:0000256" key="4">
    <source>
        <dbReference type="ARBA" id="ARBA00023163"/>
    </source>
</evidence>
<evidence type="ECO:0000256" key="2">
    <source>
        <dbReference type="ARBA" id="ARBA00007688"/>
    </source>
</evidence>
<dbReference type="Gene3D" id="1.25.40.770">
    <property type="entry name" value="TAF6, C-terminal HEAT repeat domain"/>
    <property type="match status" value="1"/>
</dbReference>
<dbReference type="PANTHER" id="PTHR10221">
    <property type="entry name" value="TRANSCRIPTION INITIATION FACTOR TFIID SUBUNIT 6"/>
    <property type="match status" value="1"/>
</dbReference>
<dbReference type="InterPro" id="IPR011442">
    <property type="entry name" value="TAF6_C"/>
</dbReference>
<organism evidence="8 9">
    <name type="scientific">Halocaridina rubra</name>
    <name type="common">Hawaiian red shrimp</name>
    <dbReference type="NCBI Taxonomy" id="373956"/>
    <lineage>
        <taxon>Eukaryota</taxon>
        <taxon>Metazoa</taxon>
        <taxon>Ecdysozoa</taxon>
        <taxon>Arthropoda</taxon>
        <taxon>Crustacea</taxon>
        <taxon>Multicrustacea</taxon>
        <taxon>Malacostraca</taxon>
        <taxon>Eumalacostraca</taxon>
        <taxon>Eucarida</taxon>
        <taxon>Decapoda</taxon>
        <taxon>Pleocyemata</taxon>
        <taxon>Caridea</taxon>
        <taxon>Atyoidea</taxon>
        <taxon>Atyidae</taxon>
        <taxon>Halocaridina</taxon>
    </lineage>
</organism>
<dbReference type="SMART" id="SM00803">
    <property type="entry name" value="TAF"/>
    <property type="match status" value="1"/>
</dbReference>
<evidence type="ECO:0000259" key="7">
    <source>
        <dbReference type="SMART" id="SM00803"/>
    </source>
</evidence>
<dbReference type="Pfam" id="PF02969">
    <property type="entry name" value="TAF"/>
    <property type="match status" value="1"/>
</dbReference>